<evidence type="ECO:0000256" key="6">
    <source>
        <dbReference type="ARBA" id="ARBA00023296"/>
    </source>
</evidence>
<evidence type="ECO:0000256" key="5">
    <source>
        <dbReference type="ARBA" id="ARBA00023104"/>
    </source>
</evidence>
<keyword evidence="6" id="KW-1160">Virus entry into host cell</keyword>
<gene>
    <name evidence="9" type="ORF">H1BulkLitter61154_000003</name>
    <name evidence="8" type="ORF">H2Bulk35362_000003</name>
</gene>
<evidence type="ECO:0000256" key="2">
    <source>
        <dbReference type="ARBA" id="ARBA00022581"/>
    </source>
</evidence>
<evidence type="ECO:0000313" key="8">
    <source>
        <dbReference type="EMBL" id="QDH87154.1"/>
    </source>
</evidence>
<evidence type="ECO:0000313" key="9">
    <source>
        <dbReference type="EMBL" id="QDH91308.1"/>
    </source>
</evidence>
<evidence type="ECO:0000256" key="3">
    <source>
        <dbReference type="ARBA" id="ARBA00022804"/>
    </source>
</evidence>
<protein>
    <recommendedName>
        <fullName evidence="10">Maturation</fullName>
    </recommendedName>
</protein>
<dbReference type="GO" id="GO:0039666">
    <property type="term" value="P:virion attachment to host cell pilus"/>
    <property type="evidence" value="ECO:0007669"/>
    <property type="project" value="UniProtKB-KW"/>
</dbReference>
<proteinExistence type="inferred from homology"/>
<name>A0A514DCF3_9VIRU</name>
<comment type="subcellular location">
    <subcellularLocation>
        <location evidence="1">Virion</location>
    </subcellularLocation>
</comment>
<evidence type="ECO:0008006" key="10">
    <source>
        <dbReference type="Google" id="ProtNLM"/>
    </source>
</evidence>
<comment type="similarity">
    <text evidence="7">Belongs to the Leviviricetes maturation protein family.</text>
</comment>
<evidence type="ECO:0000256" key="1">
    <source>
        <dbReference type="ARBA" id="ARBA00004328"/>
    </source>
</evidence>
<dbReference type="GO" id="GO:0044423">
    <property type="term" value="C:virion component"/>
    <property type="evidence" value="ECO:0007669"/>
    <property type="project" value="UniProtKB-KW"/>
</dbReference>
<keyword evidence="5" id="KW-1175">Viral attachment to host cell pilus</keyword>
<reference evidence="9" key="1">
    <citation type="submission" date="2019-05" db="EMBL/GenBank/DDBJ databases">
        <title>Metatranscriptomic reconstruction reveals RNA viruses with the potential to shape carbon cycling in soil.</title>
        <authorList>
            <person name="Starr E.P."/>
            <person name="Nuccio E."/>
            <person name="Pett-Ridge J."/>
            <person name="Banfield J.F."/>
            <person name="Firestone M.K."/>
        </authorList>
    </citation>
    <scope>NUCLEOTIDE SEQUENCE</scope>
    <source>
        <strain evidence="9">H1_Bulk_Litter_6_scaffold_1154</strain>
        <strain evidence="8">H2_Bulk_35_scaffold_362</strain>
    </source>
</reference>
<dbReference type="Pfam" id="PF03863">
    <property type="entry name" value="Phage_mat-A"/>
    <property type="match status" value="1"/>
</dbReference>
<keyword evidence="4" id="KW-0946">Virion</keyword>
<accession>A0A514DCF3</accession>
<sequence length="388" mass="42028">MTTVKSRSAAGPVFQGCYQGHVDSRQTMNGYSESIEGSNHNLSLLGVADCGGPMLLQRDRWAYSPNTVFGDSQGRQGTQLVLSGWPTNLDNPGVVSDGDLNSKGATAISRTIPTNPGFSAVTALRETMADGFPSAPGLESWRERTLRAKNAGSEYLNVEFGWLPLVSDMRNFARSVNQHAKILHELKAGSGKSSRVGYHFPSSETNLITTGNCFIYYPQNSGFSGVTPSTVIEHQRSETWFKGAFKYILPLSDDMFSKAQLYVEYADKLLGVKPTPDAIYNSSPWSWALDWFTNTGDIITNISRLGQNGMVLQYGYMMSYSSTKTIVNAAAGGGFGGFTAGSVTHLREWKKRLPANPYGFGVTDLALTASQKAIALALAISQGGRHGR</sequence>
<keyword evidence="2" id="KW-0945">Host-virus interaction</keyword>
<organism evidence="9">
    <name type="scientific">Leviviridae sp</name>
    <dbReference type="NCBI Taxonomy" id="2027243"/>
    <lineage>
        <taxon>Viruses</taxon>
        <taxon>Riboviria</taxon>
        <taxon>Orthornavirae</taxon>
        <taxon>Lenarviricota</taxon>
        <taxon>Leviviricetes</taxon>
        <taxon>Norzivirales</taxon>
        <taxon>Fiersviridae</taxon>
    </lineage>
</organism>
<keyword evidence="3" id="KW-1161">Viral attachment to host cell</keyword>
<dbReference type="InterPro" id="IPR005563">
    <property type="entry name" value="A_protein"/>
</dbReference>
<dbReference type="EMBL" id="MN033166">
    <property type="protein sequence ID" value="QDH87154.1"/>
    <property type="molecule type" value="Genomic_RNA"/>
</dbReference>
<evidence type="ECO:0000256" key="4">
    <source>
        <dbReference type="ARBA" id="ARBA00022844"/>
    </source>
</evidence>
<dbReference type="EMBL" id="MN036151">
    <property type="protein sequence ID" value="QDH91308.1"/>
    <property type="molecule type" value="Genomic_RNA"/>
</dbReference>
<evidence type="ECO:0000256" key="7">
    <source>
        <dbReference type="ARBA" id="ARBA00035110"/>
    </source>
</evidence>